<dbReference type="EMBL" id="CP046904">
    <property type="protein sequence ID" value="QGZ42628.1"/>
    <property type="molecule type" value="Genomic_DNA"/>
</dbReference>
<evidence type="ECO:0000313" key="2">
    <source>
        <dbReference type="Proteomes" id="UP000437862"/>
    </source>
</evidence>
<sequence>MLEGEWNDWTLLSSLHANDDEVGQFGDAEMDAADSSLVAVLCANDVLPRFSYRARFGADYDADSYAAGVEAAYLNMLAVPFRSVTRGVLAQLLAARMLVYGLRGHCFLVCEGRGLIMYPHDDTGFGIIAFGPAPDKEGALDFLADAGRLVGFQSVIAR</sequence>
<organism evidence="1 2">
    <name type="scientific">Pseudoduganella flava</name>
    <dbReference type="NCBI Taxonomy" id="871742"/>
    <lineage>
        <taxon>Bacteria</taxon>
        <taxon>Pseudomonadati</taxon>
        <taxon>Pseudomonadota</taxon>
        <taxon>Betaproteobacteria</taxon>
        <taxon>Burkholderiales</taxon>
        <taxon>Oxalobacteraceae</taxon>
        <taxon>Telluria group</taxon>
        <taxon>Pseudoduganella</taxon>
    </lineage>
</organism>
<dbReference type="RefSeq" id="WP_145880086.1">
    <property type="nucleotide sequence ID" value="NZ_CP046904.1"/>
</dbReference>
<protein>
    <submittedName>
        <fullName evidence="1">Uncharacterized protein</fullName>
    </submittedName>
</protein>
<proteinExistence type="predicted"/>
<reference evidence="1 2" key="1">
    <citation type="submission" date="2019-12" db="EMBL/GenBank/DDBJ databases">
        <title>Draft Genome Sequences of Six Type Strains of the Genus Massilia.</title>
        <authorList>
            <person name="Miess H."/>
            <person name="Frediansyah A."/>
            <person name="Goeker M."/>
            <person name="Gross H."/>
        </authorList>
    </citation>
    <scope>NUCLEOTIDE SEQUENCE [LARGE SCALE GENOMIC DNA]</scope>
    <source>
        <strain evidence="1 2">DSM 26639</strain>
    </source>
</reference>
<name>A0ABX6FYQ1_9BURK</name>
<gene>
    <name evidence="1" type="ORF">GO485_28730</name>
</gene>
<keyword evidence="2" id="KW-1185">Reference proteome</keyword>
<accession>A0ABX6FYQ1</accession>
<dbReference type="Proteomes" id="UP000437862">
    <property type="component" value="Chromosome"/>
</dbReference>
<evidence type="ECO:0000313" key="1">
    <source>
        <dbReference type="EMBL" id="QGZ42628.1"/>
    </source>
</evidence>